<proteinExistence type="inferred from homology"/>
<dbReference type="InterPro" id="IPR029041">
    <property type="entry name" value="FAD-linked_oxidoreductase-like"/>
</dbReference>
<dbReference type="OrthoDB" id="16284at2759"/>
<comment type="cofactor">
    <cofactor evidence="1">
        <name>FAD</name>
        <dbReference type="ChEBI" id="CHEBI:57692"/>
    </cofactor>
</comment>
<evidence type="ECO:0000256" key="5">
    <source>
        <dbReference type="ARBA" id="ARBA00022827"/>
    </source>
</evidence>
<comment type="similarity">
    <text evidence="3">Belongs to the methylenetetrahydrofolate reductase family.</text>
</comment>
<dbReference type="GO" id="GO:0009086">
    <property type="term" value="P:methionine biosynthetic process"/>
    <property type="evidence" value="ECO:0007669"/>
    <property type="project" value="TreeGrafter"/>
</dbReference>
<sequence length="362" mass="40903">MAGAVVIRRFASLGAFRSLQTFQMLPKDGQQGQGQNRNSCTYNPTLTFAPGQNGGGEQRIGPLVAEQQKKGRLFYGIEVLARTRKEPVNLDFNTFLPVLPIFVSVVWHSLRYWDVEPISEVDCIVLCKLLAKRLPTMPHLTCYRMSKQRMDQFLDLEFKNLLALRGDDAEPKQEFTFSADLTQFAKCRFGDRISVSVAGFPDGYTRSERTPEHMERNLKIMKAKVEAGADCIITQMCYKPDAIIKYVKDCRAAGITVPILLGIMAPDTYACYKNMIKKGEAELPPDLAEEVERLQCEILTDPSQNSDQISQFFVNYNVRLICEVLAACDDVWGIVFFTLNRFGSVHLTLKELQKIGLFNEVS</sequence>
<dbReference type="InterPro" id="IPR003171">
    <property type="entry name" value="Mehydrof_redctse-like"/>
</dbReference>
<dbReference type="PANTHER" id="PTHR45754">
    <property type="entry name" value="METHYLENETETRAHYDROFOLATE REDUCTASE"/>
    <property type="match status" value="1"/>
</dbReference>
<dbReference type="GO" id="GO:0004489">
    <property type="term" value="F:methylenetetrahydrofolate reductase [NAD(P)H] activity"/>
    <property type="evidence" value="ECO:0007669"/>
    <property type="project" value="InterPro"/>
</dbReference>
<protein>
    <submittedName>
        <fullName evidence="9">Methylenetetrahydrofolate reductase (NADPH)-like</fullName>
    </submittedName>
</protein>
<evidence type="ECO:0000256" key="3">
    <source>
        <dbReference type="ARBA" id="ARBA00006743"/>
    </source>
</evidence>
<keyword evidence="8" id="KW-1185">Reference proteome</keyword>
<dbReference type="Gene3D" id="3.20.20.220">
    <property type="match status" value="1"/>
</dbReference>
<keyword evidence="4" id="KW-0285">Flavoprotein</keyword>
<dbReference type="Pfam" id="PF02219">
    <property type="entry name" value="MTHFR"/>
    <property type="match status" value="1"/>
</dbReference>
<keyword evidence="5" id="KW-0274">FAD</keyword>
<evidence type="ECO:0000256" key="1">
    <source>
        <dbReference type="ARBA" id="ARBA00001974"/>
    </source>
</evidence>
<dbReference type="AlphaFoldDB" id="A0A6P4HZC3"/>
<dbReference type="UniPathway" id="UPA00193"/>
<evidence type="ECO:0000313" key="9">
    <source>
        <dbReference type="RefSeq" id="XP_017021140.1"/>
    </source>
</evidence>
<dbReference type="RefSeq" id="XP_017021140.1">
    <property type="nucleotide sequence ID" value="XM_017165651.3"/>
</dbReference>
<organism evidence="8 9">
    <name type="scientific">Drosophila kikkawai</name>
    <name type="common">Fruit fly</name>
    <dbReference type="NCBI Taxonomy" id="30033"/>
    <lineage>
        <taxon>Eukaryota</taxon>
        <taxon>Metazoa</taxon>
        <taxon>Ecdysozoa</taxon>
        <taxon>Arthropoda</taxon>
        <taxon>Hexapoda</taxon>
        <taxon>Insecta</taxon>
        <taxon>Pterygota</taxon>
        <taxon>Neoptera</taxon>
        <taxon>Endopterygota</taxon>
        <taxon>Diptera</taxon>
        <taxon>Brachycera</taxon>
        <taxon>Muscomorpha</taxon>
        <taxon>Ephydroidea</taxon>
        <taxon>Drosophilidae</taxon>
        <taxon>Drosophila</taxon>
        <taxon>Sophophora</taxon>
    </lineage>
</organism>
<evidence type="ECO:0000256" key="2">
    <source>
        <dbReference type="ARBA" id="ARBA00004777"/>
    </source>
</evidence>
<gene>
    <name evidence="9" type="primary">LOC108073865</name>
</gene>
<name>A0A6P4HZC3_DROKI</name>
<comment type="pathway">
    <text evidence="2 7">One-carbon metabolism; tetrahydrofolate interconversion.</text>
</comment>
<dbReference type="GO" id="GO:0035999">
    <property type="term" value="P:tetrahydrofolate interconversion"/>
    <property type="evidence" value="ECO:0007669"/>
    <property type="project" value="UniProtKB-UniPathway"/>
</dbReference>
<evidence type="ECO:0000256" key="6">
    <source>
        <dbReference type="ARBA" id="ARBA00023002"/>
    </source>
</evidence>
<dbReference type="SUPFAM" id="SSF51730">
    <property type="entry name" value="FAD-linked oxidoreductase"/>
    <property type="match status" value="1"/>
</dbReference>
<dbReference type="GeneID" id="108073865"/>
<evidence type="ECO:0000256" key="7">
    <source>
        <dbReference type="RuleBase" id="RU004254"/>
    </source>
</evidence>
<evidence type="ECO:0000313" key="8">
    <source>
        <dbReference type="Proteomes" id="UP001652661"/>
    </source>
</evidence>
<reference evidence="9" key="1">
    <citation type="submission" date="2025-08" db="UniProtKB">
        <authorList>
            <consortium name="RefSeq"/>
        </authorList>
    </citation>
    <scope>IDENTIFICATION</scope>
    <source>
        <strain evidence="9">14028-0561.14</strain>
        <tissue evidence="9">Whole fly</tissue>
    </source>
</reference>
<accession>A0A6P4HZC3</accession>
<dbReference type="Proteomes" id="UP001652661">
    <property type="component" value="Chromosome 3L"/>
</dbReference>
<dbReference type="GO" id="GO:0071949">
    <property type="term" value="F:FAD binding"/>
    <property type="evidence" value="ECO:0007669"/>
    <property type="project" value="TreeGrafter"/>
</dbReference>
<dbReference type="GO" id="GO:0005829">
    <property type="term" value="C:cytosol"/>
    <property type="evidence" value="ECO:0007669"/>
    <property type="project" value="TreeGrafter"/>
</dbReference>
<dbReference type="PANTHER" id="PTHR45754:SF3">
    <property type="entry name" value="METHYLENETETRAHYDROFOLATE REDUCTASE (NADPH)"/>
    <property type="match status" value="1"/>
</dbReference>
<evidence type="ECO:0000256" key="4">
    <source>
        <dbReference type="ARBA" id="ARBA00022630"/>
    </source>
</evidence>
<keyword evidence="6" id="KW-0560">Oxidoreductase</keyword>